<accession>A0A1B6NXD4</accession>
<proteinExistence type="predicted"/>
<sequence length="47" mass="5337">MTFIHQHKNIRAIIEALLVLYGRAEFIDNGEDNAFVTLTDLLGKSFT</sequence>
<name>A0A1B6NXD4_9ZZZZ</name>
<protein>
    <submittedName>
        <fullName evidence="1">Uncharacterized protein</fullName>
    </submittedName>
</protein>
<dbReference type="EMBL" id="AYSL01000150">
    <property type="protein sequence ID" value="KTF08110.1"/>
    <property type="molecule type" value="Genomic_DNA"/>
</dbReference>
<evidence type="ECO:0000313" key="1">
    <source>
        <dbReference type="EMBL" id="KTF08110.1"/>
    </source>
</evidence>
<dbReference type="AlphaFoldDB" id="A0A1B6NXD4"/>
<comment type="caution">
    <text evidence="1">The sequence shown here is derived from an EMBL/GenBank/DDBJ whole genome shotgun (WGS) entry which is preliminary data.</text>
</comment>
<reference evidence="1" key="1">
    <citation type="submission" date="2013-11" db="EMBL/GenBank/DDBJ databases">
        <title>Microbial diversity, functional groups and degradation webs in Northern and Southern Mediterranean and Red Sea marine crude oil polluted sites.</title>
        <authorList>
            <person name="Daffonchio D."/>
            <person name="Mapelli F."/>
            <person name="Ferrer M."/>
            <person name="Richter M."/>
            <person name="Cherif A."/>
            <person name="Malkawi H.I."/>
            <person name="Yakimov M.M."/>
            <person name="Abdel-Fattah Y.R."/>
            <person name="Blaghen M."/>
            <person name="Golyshin P.N."/>
            <person name="Kalogerakis N."/>
            <person name="Boon N."/>
            <person name="Magagnini M."/>
            <person name="Fava F."/>
        </authorList>
    </citation>
    <scope>NUCLEOTIDE SEQUENCE</scope>
</reference>
<gene>
    <name evidence="1" type="ORF">MGSAQ_000393</name>
</gene>
<organism evidence="1">
    <name type="scientific">marine sediment metagenome</name>
    <dbReference type="NCBI Taxonomy" id="412755"/>
    <lineage>
        <taxon>unclassified sequences</taxon>
        <taxon>metagenomes</taxon>
        <taxon>ecological metagenomes</taxon>
    </lineage>
</organism>